<reference evidence="1" key="1">
    <citation type="journal article" date="2019" name="bioRxiv">
        <title>The Genome of the Zebra Mussel, Dreissena polymorpha: A Resource for Invasive Species Research.</title>
        <authorList>
            <person name="McCartney M.A."/>
            <person name="Auch B."/>
            <person name="Kono T."/>
            <person name="Mallez S."/>
            <person name="Zhang Y."/>
            <person name="Obille A."/>
            <person name="Becker A."/>
            <person name="Abrahante J.E."/>
            <person name="Garbe J."/>
            <person name="Badalamenti J.P."/>
            <person name="Herman A."/>
            <person name="Mangelson H."/>
            <person name="Liachko I."/>
            <person name="Sullivan S."/>
            <person name="Sone E.D."/>
            <person name="Koren S."/>
            <person name="Silverstein K.A.T."/>
            <person name="Beckman K.B."/>
            <person name="Gohl D.M."/>
        </authorList>
    </citation>
    <scope>NUCLEOTIDE SEQUENCE</scope>
    <source>
        <strain evidence="1">Duluth1</strain>
        <tissue evidence="1">Whole animal</tissue>
    </source>
</reference>
<comment type="caution">
    <text evidence="1">The sequence shown here is derived from an EMBL/GenBank/DDBJ whole genome shotgun (WGS) entry which is preliminary data.</text>
</comment>
<gene>
    <name evidence="1" type="ORF">DPMN_076559</name>
</gene>
<protein>
    <submittedName>
        <fullName evidence="1">Uncharacterized protein</fullName>
    </submittedName>
</protein>
<dbReference type="AlphaFoldDB" id="A0A9D3YKB8"/>
<proteinExistence type="predicted"/>
<organism evidence="1 2">
    <name type="scientific">Dreissena polymorpha</name>
    <name type="common">Zebra mussel</name>
    <name type="synonym">Mytilus polymorpha</name>
    <dbReference type="NCBI Taxonomy" id="45954"/>
    <lineage>
        <taxon>Eukaryota</taxon>
        <taxon>Metazoa</taxon>
        <taxon>Spiralia</taxon>
        <taxon>Lophotrochozoa</taxon>
        <taxon>Mollusca</taxon>
        <taxon>Bivalvia</taxon>
        <taxon>Autobranchia</taxon>
        <taxon>Heteroconchia</taxon>
        <taxon>Euheterodonta</taxon>
        <taxon>Imparidentia</taxon>
        <taxon>Neoheterodontei</taxon>
        <taxon>Myida</taxon>
        <taxon>Dreissenoidea</taxon>
        <taxon>Dreissenidae</taxon>
        <taxon>Dreissena</taxon>
    </lineage>
</organism>
<accession>A0A9D3YKB8</accession>
<evidence type="ECO:0000313" key="1">
    <source>
        <dbReference type="EMBL" id="KAH3701571.1"/>
    </source>
</evidence>
<name>A0A9D3YKB8_DREPO</name>
<sequence>MHHIQVCSTRTQTDGPRIDHAMLAERNLRHNLSCSALLDAPHLVSFHLPVFLPLNLNSSIVEDFNSEAFQRFSSGWNGLTR</sequence>
<dbReference type="Proteomes" id="UP000828390">
    <property type="component" value="Unassembled WGS sequence"/>
</dbReference>
<evidence type="ECO:0000313" key="2">
    <source>
        <dbReference type="Proteomes" id="UP000828390"/>
    </source>
</evidence>
<reference evidence="1" key="2">
    <citation type="submission" date="2020-11" db="EMBL/GenBank/DDBJ databases">
        <authorList>
            <person name="McCartney M.A."/>
            <person name="Auch B."/>
            <person name="Kono T."/>
            <person name="Mallez S."/>
            <person name="Becker A."/>
            <person name="Gohl D.M."/>
            <person name="Silverstein K.A.T."/>
            <person name="Koren S."/>
            <person name="Bechman K.B."/>
            <person name="Herman A."/>
            <person name="Abrahante J.E."/>
            <person name="Garbe J."/>
        </authorList>
    </citation>
    <scope>NUCLEOTIDE SEQUENCE</scope>
    <source>
        <strain evidence="1">Duluth1</strain>
        <tissue evidence="1">Whole animal</tissue>
    </source>
</reference>
<keyword evidence="2" id="KW-1185">Reference proteome</keyword>
<dbReference type="EMBL" id="JAIWYP010000015">
    <property type="protein sequence ID" value="KAH3701571.1"/>
    <property type="molecule type" value="Genomic_DNA"/>
</dbReference>